<feature type="coiled-coil region" evidence="3">
    <location>
        <begin position="260"/>
        <end position="287"/>
    </location>
</feature>
<name>A0A1W2ELI7_9RHOB</name>
<dbReference type="RefSeq" id="WP_084355022.1">
    <property type="nucleotide sequence ID" value="NZ_FWYD01000033.1"/>
</dbReference>
<dbReference type="STRING" id="1387277.SAMN06295998_1334"/>
<organism evidence="5 6">
    <name type="scientific">Primorskyibacter flagellatus</name>
    <dbReference type="NCBI Taxonomy" id="1387277"/>
    <lineage>
        <taxon>Bacteria</taxon>
        <taxon>Pseudomonadati</taxon>
        <taxon>Pseudomonadota</taxon>
        <taxon>Alphaproteobacteria</taxon>
        <taxon>Rhodobacterales</taxon>
        <taxon>Roseobacteraceae</taxon>
        <taxon>Primorskyibacter</taxon>
    </lineage>
</organism>
<comment type="similarity">
    <text evidence="1">Belongs to the MobA/MobL family.</text>
</comment>
<feature type="domain" description="MobA/MobL protein" evidence="4">
    <location>
        <begin position="17"/>
        <end position="202"/>
    </location>
</feature>
<dbReference type="OrthoDB" id="1826980at2"/>
<evidence type="ECO:0000313" key="5">
    <source>
        <dbReference type="EMBL" id="SMD10577.1"/>
    </source>
</evidence>
<keyword evidence="6" id="KW-1185">Reference proteome</keyword>
<evidence type="ECO:0000259" key="4">
    <source>
        <dbReference type="Pfam" id="PF03389"/>
    </source>
</evidence>
<evidence type="ECO:0000256" key="3">
    <source>
        <dbReference type="SAM" id="Coils"/>
    </source>
</evidence>
<dbReference type="Proteomes" id="UP000192330">
    <property type="component" value="Unassembled WGS sequence"/>
</dbReference>
<dbReference type="Pfam" id="PF03389">
    <property type="entry name" value="MobA_MobL"/>
    <property type="match status" value="1"/>
</dbReference>
<dbReference type="EMBL" id="FWYD01000033">
    <property type="protein sequence ID" value="SMD10577.1"/>
    <property type="molecule type" value="Genomic_DNA"/>
</dbReference>
<evidence type="ECO:0000256" key="2">
    <source>
        <dbReference type="ARBA" id="ARBA00022971"/>
    </source>
</evidence>
<dbReference type="InterPro" id="IPR005053">
    <property type="entry name" value="MobA_MobL"/>
</dbReference>
<proteinExistence type="inferred from homology"/>
<protein>
    <submittedName>
        <fullName evidence="5">Plasmid mobilization system relaxase</fullName>
    </submittedName>
</protein>
<gene>
    <name evidence="5" type="ORF">SAMN06295998_1334</name>
</gene>
<dbReference type="NCBIfam" id="NF041496">
    <property type="entry name" value="MobQ"/>
    <property type="match status" value="1"/>
</dbReference>
<keyword evidence="3" id="KW-0175">Coiled coil</keyword>
<sequence>MASYHLCVKTVQRSAGRSSTAAAAYRAGERIECAREGLVHDYTRKQGVEDSFILTPPDAPAWARDRTALWNAAEASERRLNSVVAREWELALPADLSAAARADLARGFAQAVVDRYGVAADVAIHAPHREGDQRNHHAHILTTTRALGADGLGAKTRILDAARTGGAEIADMRGLWAGMQNEALERAGHEERVDHRSLEDQREAALVRGDELAAAELDRPPEIKLGPATSAVERKALQEAARDGVEYAPVTERGAQNHQIRQQRDLLADLRQRAERAREAYVQAREQDASRFSAAVDAVRAAFENTDANQAFAEGFEAAMQAQDDARRRALEAEQARDRQRQIDQERARFIELAAQAWQASHDPANREVAEARQSELVKEVERAAERYGVEFNDLADPINARAKEIHAERQREVEIEHVRERDIGLDYGL</sequence>
<dbReference type="Gene3D" id="3.30.930.30">
    <property type="match status" value="1"/>
</dbReference>
<dbReference type="AlphaFoldDB" id="A0A1W2ELI7"/>
<evidence type="ECO:0000256" key="1">
    <source>
        <dbReference type="ARBA" id="ARBA00010873"/>
    </source>
</evidence>
<accession>A0A1W2ELI7</accession>
<keyword evidence="2" id="KW-0184">Conjugation</keyword>
<evidence type="ECO:0000313" key="6">
    <source>
        <dbReference type="Proteomes" id="UP000192330"/>
    </source>
</evidence>
<reference evidence="5 6" key="1">
    <citation type="submission" date="2017-04" db="EMBL/GenBank/DDBJ databases">
        <authorList>
            <person name="Afonso C.L."/>
            <person name="Miller P.J."/>
            <person name="Scott M.A."/>
            <person name="Spackman E."/>
            <person name="Goraichik I."/>
            <person name="Dimitrov K.M."/>
            <person name="Suarez D.L."/>
            <person name="Swayne D.E."/>
        </authorList>
    </citation>
    <scope>NUCLEOTIDE SEQUENCE [LARGE SCALE GENOMIC DNA]</scope>
    <source>
        <strain evidence="5 6">CGMCC 1.12644</strain>
    </source>
</reference>